<reference evidence="2" key="1">
    <citation type="submission" date="2020-02" db="EMBL/GenBank/DDBJ databases">
        <authorList>
            <person name="Meier V. D."/>
        </authorList>
    </citation>
    <scope>NUCLEOTIDE SEQUENCE</scope>
    <source>
        <strain evidence="2">AVDCRST_MAG45</strain>
    </source>
</reference>
<proteinExistence type="predicted"/>
<dbReference type="AlphaFoldDB" id="A0A6J4S198"/>
<protein>
    <submittedName>
        <fullName evidence="2">Uncharacterized protein</fullName>
    </submittedName>
</protein>
<gene>
    <name evidence="2" type="ORF">AVDCRST_MAG45-474</name>
</gene>
<name>A0A6J4S198_9ACTN</name>
<dbReference type="EMBL" id="CADCVU010000044">
    <property type="protein sequence ID" value="CAA9486423.1"/>
    <property type="molecule type" value="Genomic_DNA"/>
</dbReference>
<accession>A0A6J4S198</accession>
<feature type="region of interest" description="Disordered" evidence="1">
    <location>
        <begin position="48"/>
        <end position="70"/>
    </location>
</feature>
<feature type="compositionally biased region" description="Basic and acidic residues" evidence="1">
    <location>
        <begin position="55"/>
        <end position="70"/>
    </location>
</feature>
<organism evidence="2">
    <name type="scientific">uncultured Solirubrobacterales bacterium</name>
    <dbReference type="NCBI Taxonomy" id="768556"/>
    <lineage>
        <taxon>Bacteria</taxon>
        <taxon>Bacillati</taxon>
        <taxon>Actinomycetota</taxon>
        <taxon>Thermoleophilia</taxon>
        <taxon>Solirubrobacterales</taxon>
        <taxon>environmental samples</taxon>
    </lineage>
</organism>
<evidence type="ECO:0000313" key="2">
    <source>
        <dbReference type="EMBL" id="CAA9486423.1"/>
    </source>
</evidence>
<sequence>MAEAGVEERRGDDPEEAVRVARLDPVAVEPKTDHQVDDLPFHIRAAIATTSANPLRRDPRGMPGPREDGP</sequence>
<evidence type="ECO:0000256" key="1">
    <source>
        <dbReference type="SAM" id="MobiDB-lite"/>
    </source>
</evidence>